<gene>
    <name evidence="1" type="ORF">PCON_11904</name>
</gene>
<dbReference type="OrthoDB" id="3045089at2759"/>
<accession>U4L756</accession>
<sequence>MAVPFGFSIGDFKAVISITWKVIQSLREVGGSIPQVQAMLETLLLFNRTITTCQTLAMEWVPLSTGHEQSIINGVNHELRFATRN</sequence>
<name>U4L756_PYROM</name>
<dbReference type="Proteomes" id="UP000018144">
    <property type="component" value="Unassembled WGS sequence"/>
</dbReference>
<reference evidence="1 2" key="1">
    <citation type="journal article" date="2013" name="PLoS Genet.">
        <title>The genome and development-dependent transcriptomes of Pyronema confluens: a window into fungal evolution.</title>
        <authorList>
            <person name="Traeger S."/>
            <person name="Altegoer F."/>
            <person name="Freitag M."/>
            <person name="Gabaldon T."/>
            <person name="Kempken F."/>
            <person name="Kumar A."/>
            <person name="Marcet-Houben M."/>
            <person name="Poggeler S."/>
            <person name="Stajich J.E."/>
            <person name="Nowrousian M."/>
        </authorList>
    </citation>
    <scope>NUCLEOTIDE SEQUENCE [LARGE SCALE GENOMIC DNA]</scope>
    <source>
        <strain evidence="2">CBS 100304</strain>
        <tissue evidence="1">Vegetative mycelium</tissue>
    </source>
</reference>
<dbReference type="AlphaFoldDB" id="U4L756"/>
<organism evidence="1 2">
    <name type="scientific">Pyronema omphalodes (strain CBS 100304)</name>
    <name type="common">Pyronema confluens</name>
    <dbReference type="NCBI Taxonomy" id="1076935"/>
    <lineage>
        <taxon>Eukaryota</taxon>
        <taxon>Fungi</taxon>
        <taxon>Dikarya</taxon>
        <taxon>Ascomycota</taxon>
        <taxon>Pezizomycotina</taxon>
        <taxon>Pezizomycetes</taxon>
        <taxon>Pezizales</taxon>
        <taxon>Pyronemataceae</taxon>
        <taxon>Pyronema</taxon>
    </lineage>
</organism>
<evidence type="ECO:0000313" key="1">
    <source>
        <dbReference type="EMBL" id="CCX12310.1"/>
    </source>
</evidence>
<dbReference type="EMBL" id="HF935695">
    <property type="protein sequence ID" value="CCX12310.1"/>
    <property type="molecule type" value="Genomic_DNA"/>
</dbReference>
<keyword evidence="2" id="KW-1185">Reference proteome</keyword>
<protein>
    <submittedName>
        <fullName evidence="1">Uncharacterized protein</fullName>
    </submittedName>
</protein>
<evidence type="ECO:0000313" key="2">
    <source>
        <dbReference type="Proteomes" id="UP000018144"/>
    </source>
</evidence>
<proteinExistence type="predicted"/>